<dbReference type="InterPro" id="IPR043148">
    <property type="entry name" value="TagF_C"/>
</dbReference>
<accession>A0A5R9GKR7</accession>
<dbReference type="AlphaFoldDB" id="A0A5R9GKR7"/>
<proteinExistence type="predicted"/>
<protein>
    <submittedName>
        <fullName evidence="1">Uncharacterized protein</fullName>
    </submittedName>
</protein>
<keyword evidence="2" id="KW-1185">Reference proteome</keyword>
<comment type="caution">
    <text evidence="1">The sequence shown here is derived from an EMBL/GenBank/DDBJ whole genome shotgun (WGS) entry which is preliminary data.</text>
</comment>
<sequence length="473" mass="54409">MVQKGKYLMGFNCIFHEFRTLEDNLGLFNLKIKGVNVWDLVRFQVFEKIIREKGVFESRPVKVVKHEHGKSPKEKIRPIEWLLKSPIFQGRKDFYFFSAASSFRRNGGDNKAWDIYFDHLIDSIGPESCLLIESLDTADSNPHTKNVMYTNLLDGVIRRFGCSLFRVKFSDFEVELLDGIDAEIQKMFCVRANFPSMVSSAISYHLTNLFFYKKLLLIKSPKAVFLISSYGREYLIDACRQLSIPVIEIQHGVISPFHLGYSYPEGGKKVLFPDYFLTMGKYWEKSIRFPIDDVNIITLGAPYISSEMHGVRKGKKNILFVSQWSVGTKLSLFAMELSLRLGKEYNLYYKLHPCEYDTWRDRYPYLEQANINVVQNDDVSLSELFSECAFQVGVYSTAVFQGIAMGCKTYLVNLPGVEHMNDLVKIGIVKLVDHPSQVDFDAEFNNGVGSDYFFAESWGLNMANFIRRLGLNN</sequence>
<name>A0A5R9GKR7_9PROT</name>
<dbReference type="Gene3D" id="3.40.50.12580">
    <property type="match status" value="1"/>
</dbReference>
<dbReference type="EMBL" id="VBRY01000008">
    <property type="protein sequence ID" value="TLS66740.1"/>
    <property type="molecule type" value="Genomic_DNA"/>
</dbReference>
<gene>
    <name evidence="1" type="ORF">FEF65_09475</name>
</gene>
<organism evidence="1 2">
    <name type="scientific">Mariprofundus erugo</name>
    <dbReference type="NCBI Taxonomy" id="2528639"/>
    <lineage>
        <taxon>Bacteria</taxon>
        <taxon>Pseudomonadati</taxon>
        <taxon>Pseudomonadota</taxon>
        <taxon>Candidatius Mariprofundia</taxon>
        <taxon>Mariprofundales</taxon>
        <taxon>Mariprofundaceae</taxon>
        <taxon>Mariprofundus</taxon>
    </lineage>
</organism>
<evidence type="ECO:0000313" key="1">
    <source>
        <dbReference type="EMBL" id="TLS66740.1"/>
    </source>
</evidence>
<reference evidence="1 2" key="1">
    <citation type="journal article" date="2019" name="Appl. Environ. Microbiol.">
        <title>Environmental Evidence and Genomic Insight of Iron-oxidizing Bacteria Preference Towards More Corrosion Resistant Stainless Steel at Higher Salinities.</title>
        <authorList>
            <person name="Garrison C.E."/>
            <person name="Price K.A."/>
            <person name="Field E.K."/>
        </authorList>
    </citation>
    <scope>NUCLEOTIDE SEQUENCE [LARGE SCALE GENOMIC DNA]</scope>
    <source>
        <strain evidence="1 2">P3</strain>
    </source>
</reference>
<dbReference type="Proteomes" id="UP000306585">
    <property type="component" value="Unassembled WGS sequence"/>
</dbReference>
<evidence type="ECO:0000313" key="2">
    <source>
        <dbReference type="Proteomes" id="UP000306585"/>
    </source>
</evidence>